<dbReference type="RefSeq" id="WP_218282260.1">
    <property type="nucleotide sequence ID" value="NZ_CP078093.1"/>
</dbReference>
<protein>
    <submittedName>
        <fullName evidence="8">UDP-N-acetylmuramyl peptide synthase</fullName>
    </submittedName>
</protein>
<dbReference type="PANTHER" id="PTHR23135:SF7">
    <property type="entry name" value="LIPID II ISOGLUTAMINYL SYNTHASE (GLUTAMINE-HYDROLYZING) SUBUNIT MURT"/>
    <property type="match status" value="1"/>
</dbReference>
<dbReference type="Proteomes" id="UP000886818">
    <property type="component" value="Chromosome"/>
</dbReference>
<evidence type="ECO:0000256" key="1">
    <source>
        <dbReference type="ARBA" id="ARBA00004752"/>
    </source>
</evidence>
<evidence type="ECO:0000259" key="6">
    <source>
        <dbReference type="Pfam" id="PF02875"/>
    </source>
</evidence>
<reference evidence="8" key="1">
    <citation type="submission" date="2021-07" db="EMBL/GenBank/DDBJ databases">
        <title>Complete genome sequence of Crassaminicella sp. 143-21, isolated from a deep-sea hydrothermal vent.</title>
        <authorList>
            <person name="Li X."/>
        </authorList>
    </citation>
    <scope>NUCLEOTIDE SEQUENCE</scope>
    <source>
        <strain evidence="8">143-21</strain>
    </source>
</reference>
<feature type="domain" description="Mur ligase central" evidence="7">
    <location>
        <begin position="21"/>
        <end position="231"/>
    </location>
</feature>
<evidence type="ECO:0000256" key="4">
    <source>
        <dbReference type="ARBA" id="ARBA00022840"/>
    </source>
</evidence>
<keyword evidence="5" id="KW-0472">Membrane</keyword>
<dbReference type="Pfam" id="PF02875">
    <property type="entry name" value="Mur_ligase_C"/>
    <property type="match status" value="1"/>
</dbReference>
<evidence type="ECO:0000259" key="7">
    <source>
        <dbReference type="Pfam" id="PF08245"/>
    </source>
</evidence>
<gene>
    <name evidence="8" type="ORF">KVH43_09275</name>
</gene>
<evidence type="ECO:0000256" key="3">
    <source>
        <dbReference type="ARBA" id="ARBA00022741"/>
    </source>
</evidence>
<evidence type="ECO:0000256" key="2">
    <source>
        <dbReference type="ARBA" id="ARBA00022598"/>
    </source>
</evidence>
<organism evidence="8 9">
    <name type="scientific">Crassaminicella indica</name>
    <dbReference type="NCBI Taxonomy" id="2855394"/>
    <lineage>
        <taxon>Bacteria</taxon>
        <taxon>Bacillati</taxon>
        <taxon>Bacillota</taxon>
        <taxon>Clostridia</taxon>
        <taxon>Eubacteriales</taxon>
        <taxon>Clostridiaceae</taxon>
        <taxon>Crassaminicella</taxon>
    </lineage>
</organism>
<dbReference type="InterPro" id="IPR004101">
    <property type="entry name" value="Mur_ligase_C"/>
</dbReference>
<keyword evidence="3" id="KW-0547">Nucleotide-binding</keyword>
<keyword evidence="2" id="KW-0436">Ligase</keyword>
<evidence type="ECO:0000313" key="8">
    <source>
        <dbReference type="EMBL" id="QXM05562.1"/>
    </source>
</evidence>
<dbReference type="Pfam" id="PF08245">
    <property type="entry name" value="Mur_ligase_M"/>
    <property type="match status" value="1"/>
</dbReference>
<dbReference type="EMBL" id="CP078093">
    <property type="protein sequence ID" value="QXM05562.1"/>
    <property type="molecule type" value="Genomic_DNA"/>
</dbReference>
<name>A0ABX8R947_9CLOT</name>
<accession>A0ABX8R947</accession>
<dbReference type="PROSITE" id="PS01011">
    <property type="entry name" value="FOLYLPOLYGLU_SYNT_1"/>
    <property type="match status" value="1"/>
</dbReference>
<dbReference type="PANTHER" id="PTHR23135">
    <property type="entry name" value="MUR LIGASE FAMILY MEMBER"/>
    <property type="match status" value="1"/>
</dbReference>
<dbReference type="InterPro" id="IPR018109">
    <property type="entry name" value="Folylpolyglutamate_synth_CS"/>
</dbReference>
<feature type="domain" description="Mur ligase C-terminal" evidence="6">
    <location>
        <begin position="254"/>
        <end position="387"/>
    </location>
</feature>
<evidence type="ECO:0000256" key="5">
    <source>
        <dbReference type="SAM" id="Phobius"/>
    </source>
</evidence>
<comment type="pathway">
    <text evidence="1">Cell wall biogenesis; peptidoglycan biosynthesis.</text>
</comment>
<keyword evidence="4" id="KW-0067">ATP-binding</keyword>
<keyword evidence="9" id="KW-1185">Reference proteome</keyword>
<evidence type="ECO:0000313" key="9">
    <source>
        <dbReference type="Proteomes" id="UP000886818"/>
    </source>
</evidence>
<keyword evidence="5" id="KW-1133">Transmembrane helix</keyword>
<dbReference type="InterPro" id="IPR013221">
    <property type="entry name" value="Mur_ligase_cen"/>
</dbReference>
<sequence>MLFEGVNIYNKVFSKLKKIGIAGTNGKTTTAKILCQILKEQGIHIGFISKDEISINEERIENEFKDLNEEKLSFFLDEIVKNDVEIVIVEVDDRCLEKNIFQGIDFDIIIYTSIEIEYMNSIQSIEFYMKLQKSLLKYLSDNGIIIINADDQNSFKLLENIKDRLIITYGLSSKATITASSIDIAPIQFNCCIQRGMTSLNNMDIEPMEFPINMDFIGIHNVYNALASIAIVLIYGILPENIMKAVKKFKSIKRRMYKINNDQYQIIDDRCQNPASFEAVFEAVQSIDYEKLYIVNSIIGSKGIELNKRNAKIIANWMRGLKSAKLITTCSIDVVDGKDKVLEDERIGFYEVMKENGIFCDHKDRLEDALAIALSHASKNDLILLLGGSGMDEGENLIMKLLKGKN</sequence>
<keyword evidence="5" id="KW-0812">Transmembrane</keyword>
<feature type="transmembrane region" description="Helical" evidence="5">
    <location>
        <begin position="222"/>
        <end position="238"/>
    </location>
</feature>
<proteinExistence type="predicted"/>